<dbReference type="WBParaSite" id="jg23057">
    <property type="protein sequence ID" value="jg23057"/>
    <property type="gene ID" value="jg23057"/>
</dbReference>
<comment type="catalytic activity">
    <reaction evidence="2">
        <text>a 1,2-diacyl-sn-glycero-3-phospho-(1D-myo-inositol-3-phosphate) + H2O = a 1,2-diacyl-sn-glycero-3-phospho-(1D-myo-inositol) + phosphate</text>
        <dbReference type="Rhea" id="RHEA:12316"/>
        <dbReference type="ChEBI" id="CHEBI:15377"/>
        <dbReference type="ChEBI" id="CHEBI:43474"/>
        <dbReference type="ChEBI" id="CHEBI:57880"/>
        <dbReference type="ChEBI" id="CHEBI:58088"/>
        <dbReference type="EC" id="3.1.3.64"/>
    </reaction>
    <physiologicalReaction direction="left-to-right" evidence="2">
        <dbReference type="Rhea" id="RHEA:12317"/>
    </physiologicalReaction>
</comment>
<dbReference type="PROSITE" id="PS50275">
    <property type="entry name" value="SAC"/>
    <property type="match status" value="1"/>
</dbReference>
<reference evidence="9" key="1">
    <citation type="submission" date="2022-11" db="UniProtKB">
        <authorList>
            <consortium name="WormBaseParasite"/>
        </authorList>
    </citation>
    <scope>IDENTIFICATION</scope>
</reference>
<sequence length="371" mass="42997">MIERSNPRFVWNRRMCSAFSAHPELARYTLPVIHGFVGIRQCVIRGSEFNLAIISRRSIHRAGVRFHMRGTDIQGNSANFVETEQIVEFDKDANVLKKCLTSFVQTRGSIPLYWSQRPNLKWQPQPSMRPADDQLEAYRNHMHIQKQHYGGRHVIVNLVNQYGREKRLGGELERVSLQAGLDFVKYVGFDFHRQCQSLNWDRLTVLRDMLASDIREFGFFYSQINDPAGEDQYQTGFFRTNCMDCLDRTNVVQALLGKETLRYQLIRLGIIDKSVPDLEMLPDFLHVFKNLWADNGDECSKQYAGTGALKTDYTRVGKRTFNGALLDGYNAVTRYFKNNFTDGYKQDSIDLFLGNYVVIRKICLRASKILY</sequence>
<evidence type="ECO:0000313" key="9">
    <source>
        <dbReference type="WBParaSite" id="jg23057"/>
    </source>
</evidence>
<dbReference type="PANTHER" id="PTHR45662">
    <property type="entry name" value="PHOSPHATIDYLINOSITIDE PHOSPHATASE SAC1"/>
    <property type="match status" value="1"/>
</dbReference>
<evidence type="ECO:0000256" key="4">
    <source>
        <dbReference type="ARBA" id="ARBA00040795"/>
    </source>
</evidence>
<organism evidence="8 9">
    <name type="scientific">Ditylenchus dipsaci</name>
    <dbReference type="NCBI Taxonomy" id="166011"/>
    <lineage>
        <taxon>Eukaryota</taxon>
        <taxon>Metazoa</taxon>
        <taxon>Ecdysozoa</taxon>
        <taxon>Nematoda</taxon>
        <taxon>Chromadorea</taxon>
        <taxon>Rhabditida</taxon>
        <taxon>Tylenchina</taxon>
        <taxon>Tylenchomorpha</taxon>
        <taxon>Sphaerularioidea</taxon>
        <taxon>Anguinidae</taxon>
        <taxon>Anguininae</taxon>
        <taxon>Ditylenchus</taxon>
    </lineage>
</organism>
<evidence type="ECO:0000256" key="6">
    <source>
        <dbReference type="ARBA" id="ARBA00041911"/>
    </source>
</evidence>
<evidence type="ECO:0000256" key="1">
    <source>
        <dbReference type="ARBA" id="ARBA00013038"/>
    </source>
</evidence>
<dbReference type="GO" id="GO:0046856">
    <property type="term" value="P:phosphatidylinositol dephosphorylation"/>
    <property type="evidence" value="ECO:0007669"/>
    <property type="project" value="TreeGrafter"/>
</dbReference>
<evidence type="ECO:0000313" key="8">
    <source>
        <dbReference type="Proteomes" id="UP000887574"/>
    </source>
</evidence>
<dbReference type="GO" id="GO:0043812">
    <property type="term" value="F:phosphatidylinositol-4-phosphate phosphatase activity"/>
    <property type="evidence" value="ECO:0007669"/>
    <property type="project" value="TreeGrafter"/>
</dbReference>
<comment type="catalytic activity">
    <reaction evidence="3">
        <text>a 1,2-diacyl-sn-glycero-3-phospho-(1D-myo-inositol 4-phosphate) + H2O = a 1,2-diacyl-sn-glycero-3-phospho-(1D-myo-inositol) + phosphate</text>
        <dbReference type="Rhea" id="RHEA:55652"/>
        <dbReference type="ChEBI" id="CHEBI:15377"/>
        <dbReference type="ChEBI" id="CHEBI:43474"/>
        <dbReference type="ChEBI" id="CHEBI:57880"/>
        <dbReference type="ChEBI" id="CHEBI:58178"/>
    </reaction>
    <physiologicalReaction direction="left-to-right" evidence="3">
        <dbReference type="Rhea" id="RHEA:55653"/>
    </physiologicalReaction>
</comment>
<dbReference type="GO" id="GO:0005783">
    <property type="term" value="C:endoplasmic reticulum"/>
    <property type="evidence" value="ECO:0007669"/>
    <property type="project" value="TreeGrafter"/>
</dbReference>
<name>A0A915DSH0_9BILA</name>
<dbReference type="Proteomes" id="UP000887574">
    <property type="component" value="Unplaced"/>
</dbReference>
<dbReference type="InterPro" id="IPR002013">
    <property type="entry name" value="SAC_dom"/>
</dbReference>
<protein>
    <recommendedName>
        <fullName evidence="4">Phosphatidylinositol-3-phosphatase SAC1</fullName>
        <ecNumber evidence="1">3.1.3.64</ecNumber>
    </recommendedName>
    <alternativeName>
        <fullName evidence="6">Phosphatidylinositol-4-phosphate phosphatase</fullName>
    </alternativeName>
    <alternativeName>
        <fullName evidence="5">Suppressor of actin mutations 1-like protein</fullName>
    </alternativeName>
</protein>
<proteinExistence type="predicted"/>
<dbReference type="EC" id="3.1.3.64" evidence="1"/>
<keyword evidence="8" id="KW-1185">Reference proteome</keyword>
<accession>A0A915DSH0</accession>
<dbReference type="PANTHER" id="PTHR45662:SF2">
    <property type="entry name" value="PHOSPHATIDYLINOSITOL-3-PHOSPHATASE SAC1"/>
    <property type="match status" value="1"/>
</dbReference>
<evidence type="ECO:0000256" key="3">
    <source>
        <dbReference type="ARBA" id="ARBA00036807"/>
    </source>
</evidence>
<feature type="domain" description="SAC" evidence="7">
    <location>
        <begin position="1"/>
        <end position="305"/>
    </location>
</feature>
<dbReference type="AlphaFoldDB" id="A0A915DSH0"/>
<evidence type="ECO:0000259" key="7">
    <source>
        <dbReference type="PROSITE" id="PS50275"/>
    </source>
</evidence>
<dbReference type="Pfam" id="PF02383">
    <property type="entry name" value="Syja_N"/>
    <property type="match status" value="1"/>
</dbReference>
<evidence type="ECO:0000256" key="2">
    <source>
        <dbReference type="ARBA" id="ARBA00036631"/>
    </source>
</evidence>
<dbReference type="GO" id="GO:0004438">
    <property type="term" value="F:phosphatidylinositol-3-phosphate phosphatase activity"/>
    <property type="evidence" value="ECO:0007669"/>
    <property type="project" value="UniProtKB-EC"/>
</dbReference>
<evidence type="ECO:0000256" key="5">
    <source>
        <dbReference type="ARBA" id="ARBA00041396"/>
    </source>
</evidence>